<evidence type="ECO:0000313" key="1">
    <source>
        <dbReference type="Proteomes" id="UP000046393"/>
    </source>
</evidence>
<evidence type="ECO:0000313" key="2">
    <source>
        <dbReference type="WBParaSite" id="SMUV_0000572401-mRNA-1"/>
    </source>
</evidence>
<dbReference type="AlphaFoldDB" id="A0A0N5AMC1"/>
<keyword evidence="1" id="KW-1185">Reference proteome</keyword>
<name>A0A0N5AMC1_9BILA</name>
<sequence length="109" mass="12653">MRCANARGRKVEAFLMSRYYNCTIEPLQGREELCKFFQKSVSEKANKYNNRHVTLNERFSLIERGFKLTPFVSDLELGCSFEVRVIAPMHEVLSSNRKSVLRECSNIQG</sequence>
<protein>
    <submittedName>
        <fullName evidence="2">HTH_48 domain-containing protein</fullName>
    </submittedName>
</protein>
<organism evidence="1 2">
    <name type="scientific">Syphacia muris</name>
    <dbReference type="NCBI Taxonomy" id="451379"/>
    <lineage>
        <taxon>Eukaryota</taxon>
        <taxon>Metazoa</taxon>
        <taxon>Ecdysozoa</taxon>
        <taxon>Nematoda</taxon>
        <taxon>Chromadorea</taxon>
        <taxon>Rhabditida</taxon>
        <taxon>Spirurina</taxon>
        <taxon>Oxyuridomorpha</taxon>
        <taxon>Oxyuroidea</taxon>
        <taxon>Oxyuridae</taxon>
        <taxon>Syphacia</taxon>
    </lineage>
</organism>
<reference evidence="2" key="1">
    <citation type="submission" date="2017-02" db="UniProtKB">
        <authorList>
            <consortium name="WormBaseParasite"/>
        </authorList>
    </citation>
    <scope>IDENTIFICATION</scope>
</reference>
<proteinExistence type="predicted"/>
<accession>A0A0N5AMC1</accession>
<dbReference type="Proteomes" id="UP000046393">
    <property type="component" value="Unplaced"/>
</dbReference>
<dbReference type="WBParaSite" id="SMUV_0000572401-mRNA-1">
    <property type="protein sequence ID" value="SMUV_0000572401-mRNA-1"/>
    <property type="gene ID" value="SMUV_0000572401"/>
</dbReference>